<gene>
    <name evidence="2" type="ORF">BPAG_LOCUS6813</name>
</gene>
<evidence type="ECO:0000313" key="3">
    <source>
        <dbReference type="Proteomes" id="UP000278627"/>
    </source>
</evidence>
<evidence type="ECO:0000256" key="1">
    <source>
        <dbReference type="SAM" id="Phobius"/>
    </source>
</evidence>
<evidence type="ECO:0000313" key="2">
    <source>
        <dbReference type="EMBL" id="VDN87999.1"/>
    </source>
</evidence>
<keyword evidence="1" id="KW-0472">Membrane</keyword>
<sequence>MVIVLYHLTDVYSHFITLVANIFLRQIYVLNVLH</sequence>
<protein>
    <submittedName>
        <fullName evidence="2 4">Uncharacterized protein</fullName>
    </submittedName>
</protein>
<reference evidence="2 3" key="2">
    <citation type="submission" date="2018-11" db="EMBL/GenBank/DDBJ databases">
        <authorList>
            <consortium name="Pathogen Informatics"/>
        </authorList>
    </citation>
    <scope>NUCLEOTIDE SEQUENCE [LARGE SCALE GENOMIC DNA]</scope>
</reference>
<feature type="transmembrane region" description="Helical" evidence="1">
    <location>
        <begin position="12"/>
        <end position="33"/>
    </location>
</feature>
<keyword evidence="1" id="KW-1133">Transmembrane helix</keyword>
<dbReference type="EMBL" id="UZAD01006785">
    <property type="protein sequence ID" value="VDN87999.1"/>
    <property type="molecule type" value="Genomic_DNA"/>
</dbReference>
<proteinExistence type="predicted"/>
<keyword evidence="3" id="KW-1185">Reference proteome</keyword>
<dbReference type="WBParaSite" id="BPAG_0000685101-mRNA-1">
    <property type="protein sequence ID" value="BPAG_0000685101-mRNA-1"/>
    <property type="gene ID" value="BPAG_0000685101"/>
</dbReference>
<organism evidence="4">
    <name type="scientific">Brugia pahangi</name>
    <name type="common">Filarial nematode worm</name>
    <dbReference type="NCBI Taxonomy" id="6280"/>
    <lineage>
        <taxon>Eukaryota</taxon>
        <taxon>Metazoa</taxon>
        <taxon>Ecdysozoa</taxon>
        <taxon>Nematoda</taxon>
        <taxon>Chromadorea</taxon>
        <taxon>Rhabditida</taxon>
        <taxon>Spirurina</taxon>
        <taxon>Spiruromorpha</taxon>
        <taxon>Filarioidea</taxon>
        <taxon>Onchocercidae</taxon>
        <taxon>Brugia</taxon>
    </lineage>
</organism>
<evidence type="ECO:0000313" key="4">
    <source>
        <dbReference type="WBParaSite" id="BPAG_0000685101-mRNA-1"/>
    </source>
</evidence>
<reference evidence="4" key="1">
    <citation type="submission" date="2017-02" db="UniProtKB">
        <authorList>
            <consortium name="WormBaseParasite"/>
        </authorList>
    </citation>
    <scope>IDENTIFICATION</scope>
</reference>
<name>A0A0N4TF63_BRUPA</name>
<accession>A0A0N4TF63</accession>
<dbReference type="Proteomes" id="UP000278627">
    <property type="component" value="Unassembled WGS sequence"/>
</dbReference>
<dbReference type="AlphaFoldDB" id="A0A0N4TF63"/>
<keyword evidence="1" id="KW-0812">Transmembrane</keyword>